<dbReference type="RefSeq" id="WP_342808355.1">
    <property type="nucleotide sequence ID" value="NZ_JAOPJZ010000005.1"/>
</dbReference>
<dbReference type="GO" id="GO:0033014">
    <property type="term" value="P:tetrapyrrole biosynthetic process"/>
    <property type="evidence" value="ECO:0007669"/>
    <property type="project" value="InterPro"/>
</dbReference>
<feature type="region of interest" description="Disordered" evidence="1">
    <location>
        <begin position="249"/>
        <end position="304"/>
    </location>
</feature>
<keyword evidence="3" id="KW-1185">Reference proteome</keyword>
<name>A0AAP3E6N3_9EURY</name>
<organism evidence="2 3">
    <name type="scientific">Natronosalvus hydrolyticus</name>
    <dbReference type="NCBI Taxonomy" id="2979988"/>
    <lineage>
        <taxon>Archaea</taxon>
        <taxon>Methanobacteriati</taxon>
        <taxon>Methanobacteriota</taxon>
        <taxon>Stenosarchaea group</taxon>
        <taxon>Halobacteria</taxon>
        <taxon>Halobacteriales</taxon>
        <taxon>Natrialbaceae</taxon>
        <taxon>Natronosalvus</taxon>
    </lineage>
</organism>
<dbReference type="GO" id="GO:0008883">
    <property type="term" value="F:glutamyl-tRNA reductase activity"/>
    <property type="evidence" value="ECO:0007669"/>
    <property type="project" value="InterPro"/>
</dbReference>
<evidence type="ECO:0000313" key="3">
    <source>
        <dbReference type="Proteomes" id="UP001321047"/>
    </source>
</evidence>
<sequence length="304" mass="33262">MQFAFESIACVRVSVARTTDSMTMQRRIGALRDGLVERDGLAEVFVLGNATVLDAYVRGSEAERIDELRAELEIRNGTVPGMHTDAVQPVDDIDVFVGIEAIDRLLARAARTGTLDATDTPSVESILEAYVRARRSGTLTGPLARVVRSACRVHRRVRSGASPERVVHRERGRLVGELEPTVQAAILEDVHEHAEEVKRREIERARRMLTAADGLSSEQERVLEGLAATLVDCLVTERLACHLERAPAGKVDDDEHPGTSGEPRTQVSGSLAAICELFESEMGDGDGDREFTNDHTSNRIEGES</sequence>
<dbReference type="AlphaFoldDB" id="A0AAP3E6N3"/>
<dbReference type="Proteomes" id="UP001321047">
    <property type="component" value="Unassembled WGS sequence"/>
</dbReference>
<gene>
    <name evidence="2" type="ORF">OB919_08425</name>
</gene>
<proteinExistence type="predicted"/>
<dbReference type="GO" id="GO:0050661">
    <property type="term" value="F:NADP binding"/>
    <property type="evidence" value="ECO:0007669"/>
    <property type="project" value="InterPro"/>
</dbReference>
<dbReference type="SUPFAM" id="SSF69075">
    <property type="entry name" value="Glutamyl tRNA-reductase dimerization domain"/>
    <property type="match status" value="1"/>
</dbReference>
<evidence type="ECO:0000256" key="1">
    <source>
        <dbReference type="SAM" id="MobiDB-lite"/>
    </source>
</evidence>
<protein>
    <submittedName>
        <fullName evidence="2">Uncharacterized protein</fullName>
    </submittedName>
</protein>
<accession>A0AAP3E6N3</accession>
<comment type="caution">
    <text evidence="2">The sequence shown here is derived from an EMBL/GenBank/DDBJ whole genome shotgun (WGS) entry which is preliminary data.</text>
</comment>
<reference evidence="2 3" key="1">
    <citation type="submission" date="2022-09" db="EMBL/GenBank/DDBJ databases">
        <title>Enrichment on poylsaccharides allowed isolation of novel metabolic and taxonomic groups of Haloarchaea.</title>
        <authorList>
            <person name="Sorokin D.Y."/>
            <person name="Elcheninov A.G."/>
            <person name="Khizhniak T.V."/>
            <person name="Kolganova T.V."/>
            <person name="Kublanov I.V."/>
        </authorList>
    </citation>
    <scope>NUCLEOTIDE SEQUENCE [LARGE SCALE GENOMIC DNA]</scope>
    <source>
        <strain evidence="2 3">AArc-curdl1</strain>
    </source>
</reference>
<dbReference type="EMBL" id="JAOPJZ010000005">
    <property type="protein sequence ID" value="MCU4752007.1"/>
    <property type="molecule type" value="Genomic_DNA"/>
</dbReference>
<feature type="compositionally biased region" description="Basic and acidic residues" evidence="1">
    <location>
        <begin position="286"/>
        <end position="304"/>
    </location>
</feature>
<dbReference type="InterPro" id="IPR036453">
    <property type="entry name" value="GluRdtase_dimer_dom_sf"/>
</dbReference>
<evidence type="ECO:0000313" key="2">
    <source>
        <dbReference type="EMBL" id="MCU4752007.1"/>
    </source>
</evidence>